<evidence type="ECO:0000313" key="2">
    <source>
        <dbReference type="EMBL" id="MBO0356019.1"/>
    </source>
</evidence>
<feature type="transmembrane region" description="Helical" evidence="1">
    <location>
        <begin position="51"/>
        <end position="72"/>
    </location>
</feature>
<keyword evidence="3" id="KW-1185">Reference proteome</keyword>
<evidence type="ECO:0000256" key="1">
    <source>
        <dbReference type="SAM" id="Phobius"/>
    </source>
</evidence>
<feature type="transmembrane region" description="Helical" evidence="1">
    <location>
        <begin position="139"/>
        <end position="157"/>
    </location>
</feature>
<accession>A0ABS3GAJ4</accession>
<dbReference type="Proteomes" id="UP000664044">
    <property type="component" value="Unassembled WGS sequence"/>
</dbReference>
<dbReference type="InterPro" id="IPR056918">
    <property type="entry name" value="8xMP"/>
</dbReference>
<dbReference type="RefSeq" id="WP_207036598.1">
    <property type="nucleotide sequence ID" value="NZ_JAFLNL010000015.1"/>
</dbReference>
<dbReference type="Pfam" id="PF24838">
    <property type="entry name" value="8xMP"/>
    <property type="match status" value="1"/>
</dbReference>
<sequence length="162" mass="19597">MSDETKLKMKMDYAWNWFKLHAEQRMKLFNYFLITTGILFTAFIQSVHYEIWSLALFVCVMGIFESIAYIVFDWRNRKLISYAADVLHKIEDDYLFNEDDIDEKQPLGMLRTDAFFRMRQGQTGWHPERLTKMKWWMRILYFLAFLAFVAGMFYVAYNSKVL</sequence>
<keyword evidence="1" id="KW-0812">Transmembrane</keyword>
<gene>
    <name evidence="2" type="ORF">J0656_18520</name>
</gene>
<evidence type="ECO:0000313" key="3">
    <source>
        <dbReference type="Proteomes" id="UP000664044"/>
    </source>
</evidence>
<evidence type="ECO:0008006" key="4">
    <source>
        <dbReference type="Google" id="ProtNLM"/>
    </source>
</evidence>
<feature type="transmembrane region" description="Helical" evidence="1">
    <location>
        <begin position="28"/>
        <end position="45"/>
    </location>
</feature>
<keyword evidence="1" id="KW-1133">Transmembrane helix</keyword>
<keyword evidence="1" id="KW-0472">Membrane</keyword>
<organism evidence="2 3">
    <name type="scientific">Flagellimonas aurea</name>
    <dbReference type="NCBI Taxonomy" id="2915619"/>
    <lineage>
        <taxon>Bacteria</taxon>
        <taxon>Pseudomonadati</taxon>
        <taxon>Bacteroidota</taxon>
        <taxon>Flavobacteriia</taxon>
        <taxon>Flavobacteriales</taxon>
        <taxon>Flavobacteriaceae</taxon>
        <taxon>Flagellimonas</taxon>
    </lineage>
</organism>
<dbReference type="EMBL" id="JAFLNL010000015">
    <property type="protein sequence ID" value="MBO0356019.1"/>
    <property type="molecule type" value="Genomic_DNA"/>
</dbReference>
<protein>
    <recommendedName>
        <fullName evidence="4">SMODS and SLOG-associating 2TM effector domain-containing protein</fullName>
    </recommendedName>
</protein>
<name>A0ABS3GAJ4_9FLAO</name>
<reference evidence="2 3" key="1">
    <citation type="submission" date="2021-03" db="EMBL/GenBank/DDBJ databases">
        <title>Muricauda lutimaris sp. nov. and Muricauda ruestringensis sp. nov, two marine members of the Flavobacteriaceae isolated from deep sea sediments of Western Pacific.</title>
        <authorList>
            <person name="Zhao S."/>
            <person name="Liu R."/>
        </authorList>
    </citation>
    <scope>NUCLEOTIDE SEQUENCE [LARGE SCALE GENOMIC DNA]</scope>
    <source>
        <strain evidence="2 3">BC31-1-A7</strain>
    </source>
</reference>
<proteinExistence type="predicted"/>
<comment type="caution">
    <text evidence="2">The sequence shown here is derived from an EMBL/GenBank/DDBJ whole genome shotgun (WGS) entry which is preliminary data.</text>
</comment>